<protein>
    <submittedName>
        <fullName evidence="2">Nucleoside-diphosphate-sugar epimerase</fullName>
    </submittedName>
</protein>
<dbReference type="KEGG" id="mgg:MPLG2_1854"/>
<dbReference type="Gene3D" id="3.40.50.720">
    <property type="entry name" value="NAD(P)-binding Rossmann-like Domain"/>
    <property type="match status" value="1"/>
</dbReference>
<dbReference type="SUPFAM" id="SSF51735">
    <property type="entry name" value="NAD(P)-binding Rossmann-fold domains"/>
    <property type="match status" value="1"/>
</dbReference>
<dbReference type="PANTHER" id="PTHR48079:SF6">
    <property type="entry name" value="NAD(P)-BINDING DOMAIN-CONTAINING PROTEIN-RELATED"/>
    <property type="match status" value="1"/>
</dbReference>
<organism evidence="2 3">
    <name type="scientific">Micropruina glycogenica</name>
    <dbReference type="NCBI Taxonomy" id="75385"/>
    <lineage>
        <taxon>Bacteria</taxon>
        <taxon>Bacillati</taxon>
        <taxon>Actinomycetota</taxon>
        <taxon>Actinomycetes</taxon>
        <taxon>Propionibacteriales</taxon>
        <taxon>Nocardioidaceae</taxon>
        <taxon>Micropruina</taxon>
    </lineage>
</organism>
<proteinExistence type="predicted"/>
<evidence type="ECO:0000313" key="3">
    <source>
        <dbReference type="Proteomes" id="UP000238164"/>
    </source>
</evidence>
<dbReference type="InterPro" id="IPR051783">
    <property type="entry name" value="NAD(P)-dependent_oxidoreduct"/>
</dbReference>
<dbReference type="RefSeq" id="WP_105185740.1">
    <property type="nucleotide sequence ID" value="NZ_BAAAGO010000014.1"/>
</dbReference>
<dbReference type="GO" id="GO:0005737">
    <property type="term" value="C:cytoplasm"/>
    <property type="evidence" value="ECO:0007669"/>
    <property type="project" value="TreeGrafter"/>
</dbReference>
<reference evidence="2 3" key="1">
    <citation type="submission" date="2018-02" db="EMBL/GenBank/DDBJ databases">
        <authorList>
            <person name="Cohen D.B."/>
            <person name="Kent A.D."/>
        </authorList>
    </citation>
    <scope>NUCLEOTIDE SEQUENCE [LARGE SCALE GENOMIC DNA]</scope>
    <source>
        <strain evidence="2">1</strain>
    </source>
</reference>
<dbReference type="EMBL" id="LT985188">
    <property type="protein sequence ID" value="SPD86884.1"/>
    <property type="molecule type" value="Genomic_DNA"/>
</dbReference>
<gene>
    <name evidence="2" type="ORF">MPLG2_1854</name>
</gene>
<accession>A0A2N9JFI4</accession>
<dbReference type="PANTHER" id="PTHR48079">
    <property type="entry name" value="PROTEIN YEEZ"/>
    <property type="match status" value="1"/>
</dbReference>
<sequence>MRKVLILGGNRWLGARVAARCLAAGDEVTCLARTETPLVPAGARLVQADRRRPGAYDSVLDDWDEVVELAWATDVVDSALQALGDRAAHWTLVSTVSVYARNDEPNADEAAAVVEPVDLDDYGQAKVAGERASADRVRDRLLIVRPGLIAGPGDPSDRFGYWPGRLRRGGDVLVPEAPSLRVQVIDVDDLADFIATAGRRGTVGVVNAVGASLPFAHVLTRTAGVTGFDGRLVAASEEWLLAHDVGYWMGERSLPLWLPATKVGFATRSNAAYRAAGGVVRPIDDTIARVLADEVERGLDRARRSGLEPSEERALLARLAPPNSRHSTRC</sequence>
<dbReference type="Proteomes" id="UP000238164">
    <property type="component" value="Chromosome 1"/>
</dbReference>
<evidence type="ECO:0000313" key="2">
    <source>
        <dbReference type="EMBL" id="SPD86884.1"/>
    </source>
</evidence>
<dbReference type="Pfam" id="PF01370">
    <property type="entry name" value="Epimerase"/>
    <property type="match status" value="2"/>
</dbReference>
<dbReference type="OrthoDB" id="7941246at2"/>
<feature type="domain" description="NAD-dependent epimerase/dehydratase" evidence="1">
    <location>
        <begin position="87"/>
        <end position="200"/>
    </location>
</feature>
<feature type="domain" description="NAD-dependent epimerase/dehydratase" evidence="1">
    <location>
        <begin position="4"/>
        <end position="79"/>
    </location>
</feature>
<evidence type="ECO:0000259" key="1">
    <source>
        <dbReference type="Pfam" id="PF01370"/>
    </source>
</evidence>
<keyword evidence="3" id="KW-1185">Reference proteome</keyword>
<dbReference type="InterPro" id="IPR001509">
    <property type="entry name" value="Epimerase_deHydtase"/>
</dbReference>
<dbReference type="GO" id="GO:0004029">
    <property type="term" value="F:aldehyde dehydrogenase (NAD+) activity"/>
    <property type="evidence" value="ECO:0007669"/>
    <property type="project" value="TreeGrafter"/>
</dbReference>
<dbReference type="InterPro" id="IPR036291">
    <property type="entry name" value="NAD(P)-bd_dom_sf"/>
</dbReference>
<name>A0A2N9JFI4_9ACTN</name>
<dbReference type="AlphaFoldDB" id="A0A2N9JFI4"/>